<dbReference type="Proteomes" id="UP000541535">
    <property type="component" value="Unassembled WGS sequence"/>
</dbReference>
<gene>
    <name evidence="2" type="ORF">FHS03_001318</name>
</gene>
<organism evidence="2 3">
    <name type="scientific">Pseudoduganella violacea</name>
    <dbReference type="NCBI Taxonomy" id="1715466"/>
    <lineage>
        <taxon>Bacteria</taxon>
        <taxon>Pseudomonadati</taxon>
        <taxon>Pseudomonadota</taxon>
        <taxon>Betaproteobacteria</taxon>
        <taxon>Burkholderiales</taxon>
        <taxon>Oxalobacteraceae</taxon>
        <taxon>Telluria group</taxon>
        <taxon>Pseudoduganella</taxon>
    </lineage>
</organism>
<sequence>MTNPRRAMLARLGKVLALPLFAAAMLTSCANMVGPRDVELPIEKLQKSLDKRFPLQHRALGVFEIQLSNPQLNTLLDNDRIALSTDLNVAPILTRQSWSGKLALSGRLVVDRQRNAVFLSDAQVDRFAIDGVGEGQQRQIAAAANVLVDKLLRDVPIYSLRPDELRYAGVQFTPTTIRTTPTALVVRVEPVK</sequence>
<dbReference type="AlphaFoldDB" id="A0A7W5B828"/>
<keyword evidence="1" id="KW-0732">Signal</keyword>
<dbReference type="RefSeq" id="WP_229426094.1">
    <property type="nucleotide sequence ID" value="NZ_JACHXD010000003.1"/>
</dbReference>
<reference evidence="2 3" key="1">
    <citation type="submission" date="2020-08" db="EMBL/GenBank/DDBJ databases">
        <title>Genomic Encyclopedia of Type Strains, Phase III (KMG-III): the genomes of soil and plant-associated and newly described type strains.</title>
        <authorList>
            <person name="Whitman W."/>
        </authorList>
    </citation>
    <scope>NUCLEOTIDE SEQUENCE [LARGE SCALE GENOMIC DNA]</scope>
    <source>
        <strain evidence="2 3">CECT 8897</strain>
    </source>
</reference>
<evidence type="ECO:0000313" key="3">
    <source>
        <dbReference type="Proteomes" id="UP000541535"/>
    </source>
</evidence>
<dbReference type="PROSITE" id="PS51257">
    <property type="entry name" value="PROKAR_LIPOPROTEIN"/>
    <property type="match status" value="1"/>
</dbReference>
<dbReference type="EMBL" id="JACHXD010000003">
    <property type="protein sequence ID" value="MBB3118287.1"/>
    <property type="molecule type" value="Genomic_DNA"/>
</dbReference>
<comment type="caution">
    <text evidence="2">The sequence shown here is derived from an EMBL/GenBank/DDBJ whole genome shotgun (WGS) entry which is preliminary data.</text>
</comment>
<accession>A0A7W5B828</accession>
<dbReference type="InterPro" id="IPR010835">
    <property type="entry name" value="DUF1439"/>
</dbReference>
<proteinExistence type="predicted"/>
<dbReference type="Pfam" id="PF07273">
    <property type="entry name" value="DUF1439"/>
    <property type="match status" value="1"/>
</dbReference>
<protein>
    <recommendedName>
        <fullName evidence="4">DUF1439 domain-containing protein</fullName>
    </recommendedName>
</protein>
<evidence type="ECO:0000256" key="1">
    <source>
        <dbReference type="SAM" id="SignalP"/>
    </source>
</evidence>
<evidence type="ECO:0008006" key="4">
    <source>
        <dbReference type="Google" id="ProtNLM"/>
    </source>
</evidence>
<evidence type="ECO:0000313" key="2">
    <source>
        <dbReference type="EMBL" id="MBB3118287.1"/>
    </source>
</evidence>
<dbReference type="Gene3D" id="3.15.10.40">
    <property type="entry name" value="Uncharacterised protein PF07273, DUF1439"/>
    <property type="match status" value="1"/>
</dbReference>
<keyword evidence="3" id="KW-1185">Reference proteome</keyword>
<feature type="chain" id="PRO_5030961133" description="DUF1439 domain-containing protein" evidence="1">
    <location>
        <begin position="23"/>
        <end position="192"/>
    </location>
</feature>
<feature type="signal peptide" evidence="1">
    <location>
        <begin position="1"/>
        <end position="22"/>
    </location>
</feature>
<name>A0A7W5B828_9BURK</name>